<organism evidence="4 5">
    <name type="scientific">Pelagibacterium halotolerans (strain DSM 22347 / JCM 15775 / CGMCC 1.7692 / B2)</name>
    <dbReference type="NCBI Taxonomy" id="1082931"/>
    <lineage>
        <taxon>Bacteria</taxon>
        <taxon>Pseudomonadati</taxon>
        <taxon>Pseudomonadota</taxon>
        <taxon>Alphaproteobacteria</taxon>
        <taxon>Hyphomicrobiales</taxon>
        <taxon>Devosiaceae</taxon>
        <taxon>Pelagibacterium</taxon>
    </lineage>
</organism>
<dbReference type="HOGENOM" id="CLU_006332_9_1_5"/>
<dbReference type="KEGG" id="phl:KKY_1254"/>
<dbReference type="GO" id="GO:0005737">
    <property type="term" value="C:cytoplasm"/>
    <property type="evidence" value="ECO:0007669"/>
    <property type="project" value="TreeGrafter"/>
</dbReference>
<dbReference type="PANTHER" id="PTHR45953">
    <property type="entry name" value="IDURONATE 2-SULFATASE"/>
    <property type="match status" value="1"/>
</dbReference>
<keyword evidence="2" id="KW-0378">Hydrolase</keyword>
<evidence type="ECO:0000313" key="4">
    <source>
        <dbReference type="EMBL" id="AEQ51282.1"/>
    </source>
</evidence>
<dbReference type="PANTHER" id="PTHR45953:SF1">
    <property type="entry name" value="IDURONATE 2-SULFATASE"/>
    <property type="match status" value="1"/>
</dbReference>
<dbReference type="Pfam" id="PF00884">
    <property type="entry name" value="Sulfatase"/>
    <property type="match status" value="1"/>
</dbReference>
<gene>
    <name evidence="4" type="ordered locus">KKY_1254</name>
</gene>
<keyword evidence="5" id="KW-1185">Reference proteome</keyword>
<reference evidence="4 5" key="1">
    <citation type="journal article" date="2012" name="J. Bacteriol.">
        <title>Complete genome sequence of Pelagibacterium halotolerans B2T.</title>
        <authorList>
            <person name="Huo Y.Y."/>
            <person name="Cheng H."/>
            <person name="Han X.F."/>
            <person name="Jiang X.W."/>
            <person name="Sun C."/>
            <person name="Zhang X.Q."/>
            <person name="Zhu X.F."/>
            <person name="Liu Y.F."/>
            <person name="Li P.F."/>
            <person name="Ni P.X."/>
            <person name="Wu M."/>
        </authorList>
    </citation>
    <scope>NUCLEOTIDE SEQUENCE [LARGE SCALE GENOMIC DNA]</scope>
    <source>
        <strain evidence="5">DSM 22347 / JCM 15775 / CGMCC 1.7692 / B2</strain>
    </source>
</reference>
<dbReference type="InterPro" id="IPR000917">
    <property type="entry name" value="Sulfatase_N"/>
</dbReference>
<dbReference type="EMBL" id="CP003075">
    <property type="protein sequence ID" value="AEQ51282.1"/>
    <property type="molecule type" value="Genomic_DNA"/>
</dbReference>
<dbReference type="InterPro" id="IPR017850">
    <property type="entry name" value="Alkaline_phosphatase_core_sf"/>
</dbReference>
<proteinExistence type="predicted"/>
<sequence length="477" mass="52585">MQPNILFIFPDQLRWDWIEPLTDLAVRTPNVRSLADRGTVFSNAWTPSPICAPARACMAMGTNYDRSPVRHNNHNMPAGSDTVYRRLAEAGYAVSTVGKLDLLKGFMDWGPDGQHRVNGDCRLHDLGFTRGLDNAGKHDALWARFKGVREPYMDHLASRGLDQIHIEDFKRRNDANLKVPVGETMKGGLEIPSAYGNTDLSPLPEDAYCDNWIGRNGVDELNALLAEGRPWFLTVNFAGPHEPLDVTASMRESVKDRQFPMPGRHDGLHTDLHQTVRQNYAAMVELIDGWVGRYVEILERAGALENTIIVFASDHGEMLGDHNLWAKSVPFEASVRVPLVMAGPGFEPSAAPVAAPVSLLDVMTTFLNYGACSTEGMDGYSLRPTLERGEAPERGLVFSGLGNWRAVGDGRFKLVAGFDGSLHTQQIQFAILDPAMLDAAKLYDLDNDPLEETDISEAEPAVRQRLLTALAADLEAV</sequence>
<protein>
    <submittedName>
        <fullName evidence="4">Choline-sulfatase</fullName>
    </submittedName>
</protein>
<evidence type="ECO:0000256" key="1">
    <source>
        <dbReference type="ARBA" id="ARBA00022723"/>
    </source>
</evidence>
<dbReference type="eggNOG" id="COG3119">
    <property type="taxonomic scope" value="Bacteria"/>
</dbReference>
<dbReference type="RefSeq" id="WP_014130431.1">
    <property type="nucleotide sequence ID" value="NC_016078.1"/>
</dbReference>
<keyword evidence="1" id="KW-0479">Metal-binding</keyword>
<dbReference type="PATRIC" id="fig|1082931.4.peg.1237"/>
<dbReference type="SUPFAM" id="SSF53649">
    <property type="entry name" value="Alkaline phosphatase-like"/>
    <property type="match status" value="1"/>
</dbReference>
<evidence type="ECO:0000259" key="3">
    <source>
        <dbReference type="Pfam" id="PF00884"/>
    </source>
</evidence>
<dbReference type="GO" id="GO:0046872">
    <property type="term" value="F:metal ion binding"/>
    <property type="evidence" value="ECO:0007669"/>
    <property type="project" value="UniProtKB-KW"/>
</dbReference>
<dbReference type="Gene3D" id="3.40.720.10">
    <property type="entry name" value="Alkaline Phosphatase, subunit A"/>
    <property type="match status" value="1"/>
</dbReference>
<accession>G4R7E4</accession>
<feature type="domain" description="Sulfatase N-terminal" evidence="3">
    <location>
        <begin position="3"/>
        <end position="368"/>
    </location>
</feature>
<name>G4R7E4_PELHB</name>
<evidence type="ECO:0000256" key="2">
    <source>
        <dbReference type="ARBA" id="ARBA00022801"/>
    </source>
</evidence>
<dbReference type="GO" id="GO:0008484">
    <property type="term" value="F:sulfuric ester hydrolase activity"/>
    <property type="evidence" value="ECO:0007669"/>
    <property type="project" value="TreeGrafter"/>
</dbReference>
<dbReference type="STRING" id="1082931.KKY_1254"/>
<evidence type="ECO:0000313" key="5">
    <source>
        <dbReference type="Proteomes" id="UP000008850"/>
    </source>
</evidence>
<dbReference type="Proteomes" id="UP000008850">
    <property type="component" value="Chromosome"/>
</dbReference>
<dbReference type="AlphaFoldDB" id="G4R7E4"/>